<organism evidence="2 3">
    <name type="scientific">Daphnia magna</name>
    <dbReference type="NCBI Taxonomy" id="35525"/>
    <lineage>
        <taxon>Eukaryota</taxon>
        <taxon>Metazoa</taxon>
        <taxon>Ecdysozoa</taxon>
        <taxon>Arthropoda</taxon>
        <taxon>Crustacea</taxon>
        <taxon>Branchiopoda</taxon>
        <taxon>Diplostraca</taxon>
        <taxon>Cladocera</taxon>
        <taxon>Anomopoda</taxon>
        <taxon>Daphniidae</taxon>
        <taxon>Daphnia</taxon>
    </lineage>
</organism>
<accession>A0ABR0A1G7</accession>
<comment type="caution">
    <text evidence="2">The sequence shown here is derived from an EMBL/GenBank/DDBJ whole genome shotgun (WGS) entry which is preliminary data.</text>
</comment>
<name>A0ABR0A1G7_9CRUS</name>
<sequence>MKFIVLLALTIASSVADAWHQPFSYAPNPYSYQMANYQQQPAFNYPMANYQLQPNFNYPMANYQPEYNYPMQNNQRQPAHVYYVHHVIPYLPNAFDFDLSDVEAETQSNDMGFRSDSEQLDDMSDDELDERLFYLQTNTPYKRFNNFLQTMHNLRNQYRRRWKHGLRKNQQIATLNDGRY</sequence>
<protein>
    <submittedName>
        <fullName evidence="2">Uncharacterized protein</fullName>
    </submittedName>
</protein>
<gene>
    <name evidence="2" type="ORF">OUZ56_001047</name>
</gene>
<dbReference type="EMBL" id="JAOYFB010000036">
    <property type="protein sequence ID" value="KAK4019011.1"/>
    <property type="molecule type" value="Genomic_DNA"/>
</dbReference>
<evidence type="ECO:0000313" key="2">
    <source>
        <dbReference type="EMBL" id="KAK4019011.1"/>
    </source>
</evidence>
<evidence type="ECO:0000313" key="3">
    <source>
        <dbReference type="Proteomes" id="UP001234178"/>
    </source>
</evidence>
<dbReference type="Proteomes" id="UP001234178">
    <property type="component" value="Unassembled WGS sequence"/>
</dbReference>
<keyword evidence="3" id="KW-1185">Reference proteome</keyword>
<feature type="chain" id="PRO_5046538704" evidence="1">
    <location>
        <begin position="19"/>
        <end position="180"/>
    </location>
</feature>
<keyword evidence="1" id="KW-0732">Signal</keyword>
<feature type="signal peptide" evidence="1">
    <location>
        <begin position="1"/>
        <end position="18"/>
    </location>
</feature>
<reference evidence="2 3" key="1">
    <citation type="journal article" date="2023" name="Nucleic Acids Res.">
        <title>The hologenome of Daphnia magna reveals possible DNA methylation and microbiome-mediated evolution of the host genome.</title>
        <authorList>
            <person name="Chaturvedi A."/>
            <person name="Li X."/>
            <person name="Dhandapani V."/>
            <person name="Marshall H."/>
            <person name="Kissane S."/>
            <person name="Cuenca-Cambronero M."/>
            <person name="Asole G."/>
            <person name="Calvet F."/>
            <person name="Ruiz-Romero M."/>
            <person name="Marangio P."/>
            <person name="Guigo R."/>
            <person name="Rago D."/>
            <person name="Mirbahai L."/>
            <person name="Eastwood N."/>
            <person name="Colbourne J.K."/>
            <person name="Zhou J."/>
            <person name="Mallon E."/>
            <person name="Orsini L."/>
        </authorList>
    </citation>
    <scope>NUCLEOTIDE SEQUENCE [LARGE SCALE GENOMIC DNA]</scope>
    <source>
        <strain evidence="2">LRV0_1</strain>
    </source>
</reference>
<evidence type="ECO:0000256" key="1">
    <source>
        <dbReference type="SAM" id="SignalP"/>
    </source>
</evidence>
<proteinExistence type="predicted"/>